<accession>A0A8C5F9M2</accession>
<dbReference type="GO" id="GO:0043025">
    <property type="term" value="C:neuronal cell body"/>
    <property type="evidence" value="ECO:0007669"/>
    <property type="project" value="TreeGrafter"/>
</dbReference>
<dbReference type="InterPro" id="IPR050958">
    <property type="entry name" value="Cell_Adh-Cytoskel_Orgn"/>
</dbReference>
<dbReference type="PROSITE" id="PS50060">
    <property type="entry name" value="MAM_2"/>
    <property type="match status" value="1"/>
</dbReference>
<organism evidence="8 9">
    <name type="scientific">Gadus morhua</name>
    <name type="common">Atlantic cod</name>
    <dbReference type="NCBI Taxonomy" id="8049"/>
    <lineage>
        <taxon>Eukaryota</taxon>
        <taxon>Metazoa</taxon>
        <taxon>Chordata</taxon>
        <taxon>Craniata</taxon>
        <taxon>Vertebrata</taxon>
        <taxon>Euteleostomi</taxon>
        <taxon>Actinopterygii</taxon>
        <taxon>Neopterygii</taxon>
        <taxon>Teleostei</taxon>
        <taxon>Neoteleostei</taxon>
        <taxon>Acanthomorphata</taxon>
        <taxon>Zeiogadaria</taxon>
        <taxon>Gadariae</taxon>
        <taxon>Gadiformes</taxon>
        <taxon>Gadoidei</taxon>
        <taxon>Gadidae</taxon>
        <taxon>Gadus</taxon>
    </lineage>
</organism>
<feature type="region of interest" description="Disordered" evidence="3">
    <location>
        <begin position="594"/>
        <end position="613"/>
    </location>
</feature>
<keyword evidence="5" id="KW-0732">Signal</keyword>
<dbReference type="InterPro" id="IPR013098">
    <property type="entry name" value="Ig_I-set"/>
</dbReference>
<dbReference type="Pfam" id="PF00629">
    <property type="entry name" value="MAM"/>
    <property type="match status" value="1"/>
</dbReference>
<feature type="domain" description="Ig-like" evidence="7">
    <location>
        <begin position="263"/>
        <end position="354"/>
    </location>
</feature>
<protein>
    <submittedName>
        <fullName evidence="8">MAM domain containing glycosylphosphatidylinositol anchor 2</fullName>
    </submittedName>
</protein>
<feature type="domain" description="Ig-like" evidence="7">
    <location>
        <begin position="27"/>
        <end position="127"/>
    </location>
</feature>
<evidence type="ECO:0000313" key="9">
    <source>
        <dbReference type="Proteomes" id="UP000694546"/>
    </source>
</evidence>
<feature type="signal peptide" evidence="5">
    <location>
        <begin position="1"/>
        <end position="20"/>
    </location>
</feature>
<reference evidence="8" key="1">
    <citation type="submission" date="2025-08" db="UniProtKB">
        <authorList>
            <consortium name="Ensembl"/>
        </authorList>
    </citation>
    <scope>IDENTIFICATION</scope>
</reference>
<evidence type="ECO:0000256" key="4">
    <source>
        <dbReference type="SAM" id="Phobius"/>
    </source>
</evidence>
<feature type="domain" description="Ig-like" evidence="7">
    <location>
        <begin position="161"/>
        <end position="257"/>
    </location>
</feature>
<keyword evidence="4" id="KW-0472">Membrane</keyword>
<sequence length="773" mass="86573">MDLITCVLGLLALLADGIRCQGVYAPPSVRIVHSGHACNVEEERHTERVYTIREGETLELTCLVTGHPRPQIRWTKTAGSVSDRFQDSSVFNETLHIAKILRTQGGRYYCKAENGLGSPAIKSIRVDHIVCVCVCLCVSDQHVLCCLCVAALKKGRFWITPDPYHNDDNIQIGREVKISCQVEATPPEELMFSWLKNGRALRSSERMVITQTDPDISPGTTNLDIIDLKFTDFGTYTCMAALRGGGIPEISIDVNISSTTVPPNLTVPRGKSPLVAREGDTVELECLVSGKPKPIILWSRADKEAPMPDGSMQTESYDGVLRVVNVSREMTGSYRCQTSQFNGFNVKAREALVELIVQYPPTVEPAFLEMRQGLNRPVVMTCRVLRAHPSRVLRFEWLLSNRLLHAGAFTEHKDETEYTIRSLNRDGWGEYTCNVINEAGTGKCTFHVTGKPYPPEFYYDTYSPLWQNRPRVYGFKLQWTQMNPNTVDRIVAYRLGIRQTGLQRWWEQEIPVEGAITKGELITHNLTELIKPESYEVRLTPITHYAEGDSTTRIITYSGESEPFHCSFEEEPICMFTQDKNDDFDWTRHSAATRDTKYTPNTGPSGDRSGSKQGFYMYIETSRPRKEGDQARLISPFFNVAPKTPYGITNPPAYCLGFFYHMYGKHIGTLNAFLKQKGQTTTEGAAWSLTGNQGDRWKQAKVSIHPSSSFQVVIEGVRGPGIEGDIAIDDVTLEEGECRDPPPNLRSSAPPAVIAHIWLLFAALATTLLGGQR</sequence>
<keyword evidence="2" id="KW-1003">Cell membrane</keyword>
<dbReference type="SUPFAM" id="SSF49899">
    <property type="entry name" value="Concanavalin A-like lectins/glucanases"/>
    <property type="match status" value="1"/>
</dbReference>
<dbReference type="InterPro" id="IPR000998">
    <property type="entry name" value="MAM_dom"/>
</dbReference>
<dbReference type="SMART" id="SM00409">
    <property type="entry name" value="IG"/>
    <property type="match status" value="4"/>
</dbReference>
<dbReference type="CDD" id="cd06263">
    <property type="entry name" value="MAM"/>
    <property type="match status" value="1"/>
</dbReference>
<evidence type="ECO:0000256" key="2">
    <source>
        <dbReference type="ARBA" id="ARBA00022475"/>
    </source>
</evidence>
<dbReference type="Pfam" id="PF13927">
    <property type="entry name" value="Ig_3"/>
    <property type="match status" value="2"/>
</dbReference>
<dbReference type="SMART" id="SM00408">
    <property type="entry name" value="IGc2"/>
    <property type="match status" value="4"/>
</dbReference>
<dbReference type="SUPFAM" id="SSF48726">
    <property type="entry name" value="Immunoglobulin"/>
    <property type="match status" value="4"/>
</dbReference>
<evidence type="ECO:0000313" key="8">
    <source>
        <dbReference type="Ensembl" id="ENSGMOP00000019529.2"/>
    </source>
</evidence>
<comment type="subcellular location">
    <subcellularLocation>
        <location evidence="1">Cell membrane</location>
    </subcellularLocation>
</comment>
<dbReference type="InterPro" id="IPR036179">
    <property type="entry name" value="Ig-like_dom_sf"/>
</dbReference>
<evidence type="ECO:0000259" key="6">
    <source>
        <dbReference type="PROSITE" id="PS50060"/>
    </source>
</evidence>
<evidence type="ECO:0000259" key="7">
    <source>
        <dbReference type="PROSITE" id="PS50835"/>
    </source>
</evidence>
<dbReference type="PROSITE" id="PS50835">
    <property type="entry name" value="IG_LIKE"/>
    <property type="match status" value="4"/>
</dbReference>
<dbReference type="Ensembl" id="ENSGMOT00000020006.2">
    <property type="protein sequence ID" value="ENSGMOP00000019529.2"/>
    <property type="gene ID" value="ENSGMOG00000018136.2"/>
</dbReference>
<dbReference type="SMART" id="SM00137">
    <property type="entry name" value="MAM"/>
    <property type="match status" value="1"/>
</dbReference>
<evidence type="ECO:0000256" key="5">
    <source>
        <dbReference type="SAM" id="SignalP"/>
    </source>
</evidence>
<dbReference type="PANTHER" id="PTHR45080:SF35">
    <property type="entry name" value="MAM DOMAIN-CONTAINING GLYCOSYLPHOSPHATIDYLINOSITOL ANCHOR 2"/>
    <property type="match status" value="1"/>
</dbReference>
<dbReference type="GO" id="GO:0005886">
    <property type="term" value="C:plasma membrane"/>
    <property type="evidence" value="ECO:0007669"/>
    <property type="project" value="UniProtKB-SubCell"/>
</dbReference>
<dbReference type="GO" id="GO:0008046">
    <property type="term" value="F:axon guidance receptor activity"/>
    <property type="evidence" value="ECO:0007669"/>
    <property type="project" value="TreeGrafter"/>
</dbReference>
<dbReference type="Gene3D" id="2.60.40.10">
    <property type="entry name" value="Immunoglobulins"/>
    <property type="match status" value="4"/>
</dbReference>
<keyword evidence="9" id="KW-1185">Reference proteome</keyword>
<dbReference type="PANTHER" id="PTHR45080">
    <property type="entry name" value="CONTACTIN 5"/>
    <property type="match status" value="1"/>
</dbReference>
<evidence type="ECO:0000256" key="3">
    <source>
        <dbReference type="SAM" id="MobiDB-lite"/>
    </source>
</evidence>
<feature type="domain" description="Ig-like" evidence="7">
    <location>
        <begin position="361"/>
        <end position="449"/>
    </location>
</feature>
<dbReference type="GeneTree" id="ENSGT00940000155369"/>
<feature type="transmembrane region" description="Helical" evidence="4">
    <location>
        <begin position="753"/>
        <end position="771"/>
    </location>
</feature>
<dbReference type="InterPro" id="IPR003599">
    <property type="entry name" value="Ig_sub"/>
</dbReference>
<dbReference type="GO" id="GO:0050808">
    <property type="term" value="P:synapse organization"/>
    <property type="evidence" value="ECO:0007669"/>
    <property type="project" value="TreeGrafter"/>
</dbReference>
<feature type="domain" description="MAM" evidence="6">
    <location>
        <begin position="564"/>
        <end position="740"/>
    </location>
</feature>
<dbReference type="Pfam" id="PF07679">
    <property type="entry name" value="I-set"/>
    <property type="match status" value="1"/>
</dbReference>
<dbReference type="InterPro" id="IPR003598">
    <property type="entry name" value="Ig_sub2"/>
</dbReference>
<name>A0A8C5F9M2_GADMO</name>
<dbReference type="GO" id="GO:0007156">
    <property type="term" value="P:homophilic cell adhesion via plasma membrane adhesion molecules"/>
    <property type="evidence" value="ECO:0007669"/>
    <property type="project" value="TreeGrafter"/>
</dbReference>
<proteinExistence type="predicted"/>
<keyword evidence="4" id="KW-0812">Transmembrane</keyword>
<dbReference type="InterPro" id="IPR013783">
    <property type="entry name" value="Ig-like_fold"/>
</dbReference>
<dbReference type="Proteomes" id="UP000694546">
    <property type="component" value="Chromosome 21"/>
</dbReference>
<dbReference type="GO" id="GO:0098552">
    <property type="term" value="C:side of membrane"/>
    <property type="evidence" value="ECO:0007669"/>
    <property type="project" value="UniProtKB-KW"/>
</dbReference>
<dbReference type="AlphaFoldDB" id="A0A8C5F9M2"/>
<reference evidence="8" key="2">
    <citation type="submission" date="2025-09" db="UniProtKB">
        <authorList>
            <consortium name="Ensembl"/>
        </authorList>
    </citation>
    <scope>IDENTIFICATION</scope>
</reference>
<dbReference type="InterPro" id="IPR013320">
    <property type="entry name" value="ConA-like_dom_sf"/>
</dbReference>
<keyword evidence="4" id="KW-1133">Transmembrane helix</keyword>
<dbReference type="InterPro" id="IPR007110">
    <property type="entry name" value="Ig-like_dom"/>
</dbReference>
<feature type="chain" id="PRO_5047511641" evidence="5">
    <location>
        <begin position="21"/>
        <end position="773"/>
    </location>
</feature>
<dbReference type="GO" id="GO:0030424">
    <property type="term" value="C:axon"/>
    <property type="evidence" value="ECO:0007669"/>
    <property type="project" value="TreeGrafter"/>
</dbReference>
<dbReference type="Gene3D" id="2.60.120.200">
    <property type="match status" value="1"/>
</dbReference>
<evidence type="ECO:0000256" key="1">
    <source>
        <dbReference type="ARBA" id="ARBA00004236"/>
    </source>
</evidence>